<keyword evidence="2" id="KW-1185">Reference proteome</keyword>
<evidence type="ECO:0000313" key="2">
    <source>
        <dbReference type="Proteomes" id="UP001198402"/>
    </source>
</evidence>
<proteinExistence type="predicted"/>
<accession>A0ABS7Y4I9</accession>
<dbReference type="RefSeq" id="WP_224478721.1">
    <property type="nucleotide sequence ID" value="NZ_JAIUJS010000005.1"/>
</dbReference>
<dbReference type="EMBL" id="JAIUJS010000005">
    <property type="protein sequence ID" value="MCA0153762.1"/>
    <property type="molecule type" value="Genomic_DNA"/>
</dbReference>
<comment type="caution">
    <text evidence="1">The sequence shown here is derived from an EMBL/GenBank/DDBJ whole genome shotgun (WGS) entry which is preliminary data.</text>
</comment>
<reference evidence="2" key="1">
    <citation type="submission" date="2023-07" db="EMBL/GenBank/DDBJ databases">
        <authorList>
            <person name="Yue Y."/>
        </authorList>
    </citation>
    <scope>NUCLEOTIDE SEQUENCE [LARGE SCALE GENOMIC DNA]</scope>
    <source>
        <strain evidence="2">2Y89</strain>
    </source>
</reference>
<gene>
    <name evidence="1" type="ORF">LBV24_11080</name>
</gene>
<evidence type="ECO:0000313" key="1">
    <source>
        <dbReference type="EMBL" id="MCA0153762.1"/>
    </source>
</evidence>
<name>A0ABS7Y4I9_9FLAO</name>
<organism evidence="1 2">
    <name type="scientific">Winogradskyella vincentii</name>
    <dbReference type="NCBI Taxonomy" id="2877122"/>
    <lineage>
        <taxon>Bacteria</taxon>
        <taxon>Pseudomonadati</taxon>
        <taxon>Bacteroidota</taxon>
        <taxon>Flavobacteriia</taxon>
        <taxon>Flavobacteriales</taxon>
        <taxon>Flavobacteriaceae</taxon>
        <taxon>Winogradskyella</taxon>
    </lineage>
</organism>
<sequence>MRKAYLLVYSNSLGTREKVKNCLDKSNLVIHWRYDLPNAFYIISEDSANELSDMIRGKLGNGRFIVTEISSNKQGWLPRQTWDLINKKKRE</sequence>
<dbReference type="Proteomes" id="UP001198402">
    <property type="component" value="Unassembled WGS sequence"/>
</dbReference>
<protein>
    <submittedName>
        <fullName evidence="1">Uncharacterized protein</fullName>
    </submittedName>
</protein>